<evidence type="ECO:0000256" key="5">
    <source>
        <dbReference type="SAM" id="Phobius"/>
    </source>
</evidence>
<evidence type="ECO:0000313" key="7">
    <source>
        <dbReference type="Proteomes" id="UP000308707"/>
    </source>
</evidence>
<dbReference type="GO" id="GO:0012505">
    <property type="term" value="C:endomembrane system"/>
    <property type="evidence" value="ECO:0007669"/>
    <property type="project" value="UniProtKB-SubCell"/>
</dbReference>
<dbReference type="PANTHER" id="PTHR43847:SF1">
    <property type="entry name" value="BLL3993 PROTEIN"/>
    <property type="match status" value="1"/>
</dbReference>
<dbReference type="GO" id="GO:0032259">
    <property type="term" value="P:methylation"/>
    <property type="evidence" value="ECO:0007669"/>
    <property type="project" value="UniProtKB-KW"/>
</dbReference>
<sequence>MIASKLFAALCLVWLASELWLGWRRRSGDAARTQDRGTLRLLLITIYACVALAVWLSYRPWARYPPDLRAILFWIGIVLMAGGMLFRGWAVRVLADYFTVDVTIRPDHQLIRQGPYRWLRHPSYTGALATFYGFALALGNVWSLAAIVLPVTAAFLWRIRIEERALAEAFPAQYAQYSRETRRLIPYVW</sequence>
<proteinExistence type="predicted"/>
<keyword evidence="7" id="KW-1185">Reference proteome</keyword>
<dbReference type="Proteomes" id="UP000308707">
    <property type="component" value="Unassembled WGS sequence"/>
</dbReference>
<keyword evidence="6" id="KW-0808">Transferase</keyword>
<feature type="transmembrane region" description="Helical" evidence="5">
    <location>
        <begin position="131"/>
        <end position="157"/>
    </location>
</feature>
<dbReference type="AlphaFoldDB" id="A0A4U5JLF5"/>
<feature type="transmembrane region" description="Helical" evidence="5">
    <location>
        <begin position="37"/>
        <end position="58"/>
    </location>
</feature>
<dbReference type="RefSeq" id="WP_137266754.1">
    <property type="nucleotide sequence ID" value="NZ_SZUA01000002.1"/>
</dbReference>
<keyword evidence="4 5" id="KW-0472">Membrane</keyword>
<comment type="subcellular location">
    <subcellularLocation>
        <location evidence="1">Endomembrane system</location>
        <topology evidence="1">Multi-pass membrane protein</topology>
    </subcellularLocation>
</comment>
<evidence type="ECO:0000256" key="3">
    <source>
        <dbReference type="ARBA" id="ARBA00022989"/>
    </source>
</evidence>
<evidence type="ECO:0000256" key="4">
    <source>
        <dbReference type="ARBA" id="ARBA00023136"/>
    </source>
</evidence>
<evidence type="ECO:0000313" key="6">
    <source>
        <dbReference type="EMBL" id="TKR30324.1"/>
    </source>
</evidence>
<keyword evidence="6" id="KW-0489">Methyltransferase</keyword>
<dbReference type="Pfam" id="PF04191">
    <property type="entry name" value="PEMT"/>
    <property type="match status" value="1"/>
</dbReference>
<organism evidence="6 7">
    <name type="scientific">Luteimonas gilva</name>
    <dbReference type="NCBI Taxonomy" id="2572684"/>
    <lineage>
        <taxon>Bacteria</taxon>
        <taxon>Pseudomonadati</taxon>
        <taxon>Pseudomonadota</taxon>
        <taxon>Gammaproteobacteria</taxon>
        <taxon>Lysobacterales</taxon>
        <taxon>Lysobacteraceae</taxon>
        <taxon>Luteimonas</taxon>
    </lineage>
</organism>
<dbReference type="PANTHER" id="PTHR43847">
    <property type="entry name" value="BLL3993 PROTEIN"/>
    <property type="match status" value="1"/>
</dbReference>
<accession>A0A4U5JLF5</accession>
<gene>
    <name evidence="6" type="ORF">FCE95_09315</name>
</gene>
<feature type="transmembrane region" description="Helical" evidence="5">
    <location>
        <begin position="70"/>
        <end position="90"/>
    </location>
</feature>
<name>A0A4U5JLF5_9GAMM</name>
<dbReference type="Gene3D" id="1.20.120.1630">
    <property type="match status" value="1"/>
</dbReference>
<comment type="caution">
    <text evidence="6">The sequence shown here is derived from an EMBL/GenBank/DDBJ whole genome shotgun (WGS) entry which is preliminary data.</text>
</comment>
<keyword evidence="2 5" id="KW-0812">Transmembrane</keyword>
<dbReference type="GO" id="GO:0008168">
    <property type="term" value="F:methyltransferase activity"/>
    <property type="evidence" value="ECO:0007669"/>
    <property type="project" value="UniProtKB-KW"/>
</dbReference>
<evidence type="ECO:0000256" key="2">
    <source>
        <dbReference type="ARBA" id="ARBA00022692"/>
    </source>
</evidence>
<dbReference type="InterPro" id="IPR007318">
    <property type="entry name" value="Phopholipid_MeTrfase"/>
</dbReference>
<dbReference type="InterPro" id="IPR052527">
    <property type="entry name" value="Metal_cation-efflux_comp"/>
</dbReference>
<evidence type="ECO:0000256" key="1">
    <source>
        <dbReference type="ARBA" id="ARBA00004127"/>
    </source>
</evidence>
<reference evidence="6 7" key="1">
    <citation type="submission" date="2019-04" db="EMBL/GenBank/DDBJ databases">
        <title>Reference strain of H23.</title>
        <authorList>
            <person name="Luo X."/>
        </authorList>
    </citation>
    <scope>NUCLEOTIDE SEQUENCE [LARGE SCALE GENOMIC DNA]</scope>
    <source>
        <strain evidence="6 7">H23</strain>
    </source>
</reference>
<dbReference type="OrthoDB" id="5293276at2"/>
<keyword evidence="3 5" id="KW-1133">Transmembrane helix</keyword>
<dbReference type="EMBL" id="SZUA01000002">
    <property type="protein sequence ID" value="TKR30324.1"/>
    <property type="molecule type" value="Genomic_DNA"/>
</dbReference>
<protein>
    <submittedName>
        <fullName evidence="6">Protein-S-isoprenylcysteine methyltransferase</fullName>
    </submittedName>
</protein>